<feature type="chain" id="PRO_5047356933" evidence="1">
    <location>
        <begin position="23"/>
        <end position="94"/>
    </location>
</feature>
<evidence type="ECO:0000313" key="3">
    <source>
        <dbReference type="Proteomes" id="UP001317779"/>
    </source>
</evidence>
<gene>
    <name evidence="2" type="ORF">Microterr_15710</name>
</gene>
<organism evidence="2 3">
    <name type="scientific">Microbacterium terricola</name>
    <dbReference type="NCBI Taxonomy" id="344163"/>
    <lineage>
        <taxon>Bacteria</taxon>
        <taxon>Bacillati</taxon>
        <taxon>Actinomycetota</taxon>
        <taxon>Actinomycetes</taxon>
        <taxon>Micrococcales</taxon>
        <taxon>Microbacteriaceae</taxon>
        <taxon>Microbacterium</taxon>
    </lineage>
</organism>
<dbReference type="Proteomes" id="UP001317779">
    <property type="component" value="Chromosome"/>
</dbReference>
<reference evidence="2 3" key="1">
    <citation type="submission" date="2022-12" db="EMBL/GenBank/DDBJ databases">
        <title>Microbacterium terricola strain KV-448 chromosome, complete genome.</title>
        <authorList>
            <person name="Oshima T."/>
            <person name="Moriya T."/>
            <person name="Bessho Y."/>
        </authorList>
    </citation>
    <scope>NUCLEOTIDE SEQUENCE [LARGE SCALE GENOMIC DNA]</scope>
    <source>
        <strain evidence="2 3">KV-448</strain>
    </source>
</reference>
<proteinExistence type="predicted"/>
<dbReference type="RefSeq" id="WP_263798503.1">
    <property type="nucleotide sequence ID" value="NZ_AP027141.1"/>
</dbReference>
<evidence type="ECO:0000256" key="1">
    <source>
        <dbReference type="SAM" id="SignalP"/>
    </source>
</evidence>
<protein>
    <submittedName>
        <fullName evidence="2">Uncharacterized protein</fullName>
    </submittedName>
</protein>
<name>A0ABM8DZG5_9MICO</name>
<sequence length="94" mass="9867">MGTRSSLRRVALGLVLALPAVAGVAVPASLSDGQPGPAPHPAATRAPVWRSAPNWPQLRLCAEDRVARAEADSFERAWARCVALMSIAERAGGR</sequence>
<evidence type="ECO:0000313" key="2">
    <source>
        <dbReference type="EMBL" id="BDV30911.1"/>
    </source>
</evidence>
<keyword evidence="1" id="KW-0732">Signal</keyword>
<dbReference type="EMBL" id="AP027141">
    <property type="protein sequence ID" value="BDV30911.1"/>
    <property type="molecule type" value="Genomic_DNA"/>
</dbReference>
<accession>A0ABM8DZG5</accession>
<feature type="signal peptide" evidence="1">
    <location>
        <begin position="1"/>
        <end position="22"/>
    </location>
</feature>
<keyword evidence="3" id="KW-1185">Reference proteome</keyword>